<dbReference type="AlphaFoldDB" id="A0A2U1UQT6"/>
<organism evidence="4 6">
    <name type="scientific">Brenneria nigrifluens DSM 30175 = ATCC 13028</name>
    <dbReference type="NCBI Taxonomy" id="1121120"/>
    <lineage>
        <taxon>Bacteria</taxon>
        <taxon>Pseudomonadati</taxon>
        <taxon>Pseudomonadota</taxon>
        <taxon>Gammaproteobacteria</taxon>
        <taxon>Enterobacterales</taxon>
        <taxon>Pectobacteriaceae</taxon>
        <taxon>Brenneria</taxon>
    </lineage>
</organism>
<evidence type="ECO:0000313" key="4">
    <source>
        <dbReference type="EMBL" id="PWC24038.1"/>
    </source>
</evidence>
<dbReference type="Pfam" id="PF12833">
    <property type="entry name" value="HTH_18"/>
    <property type="match status" value="1"/>
</dbReference>
<dbReference type="InterPro" id="IPR009057">
    <property type="entry name" value="Homeodomain-like_sf"/>
</dbReference>
<dbReference type="GO" id="GO:0003700">
    <property type="term" value="F:DNA-binding transcription factor activity"/>
    <property type="evidence" value="ECO:0007669"/>
    <property type="project" value="InterPro"/>
</dbReference>
<dbReference type="SUPFAM" id="SSF46689">
    <property type="entry name" value="Homeodomain-like"/>
    <property type="match status" value="2"/>
</dbReference>
<dbReference type="Proteomes" id="UP000303847">
    <property type="component" value="Chromosome"/>
</dbReference>
<reference evidence="4 6" key="1">
    <citation type="submission" date="2018-04" db="EMBL/GenBank/DDBJ databases">
        <title>Brenneria corticis sp.nov.</title>
        <authorList>
            <person name="Li Y."/>
        </authorList>
    </citation>
    <scope>NUCLEOTIDE SEQUENCE [LARGE SCALE GENOMIC DNA]</scope>
    <source>
        <strain evidence="4 6">LMG 2694</strain>
    </source>
</reference>
<dbReference type="EMBL" id="QDKK01000016">
    <property type="protein sequence ID" value="PWC24038.1"/>
    <property type="molecule type" value="Genomic_DNA"/>
</dbReference>
<feature type="domain" description="HTH araC/xylS-type" evidence="3">
    <location>
        <begin position="243"/>
        <end position="338"/>
    </location>
</feature>
<accession>A0A2U1UQT6</accession>
<protein>
    <submittedName>
        <fullName evidence="4">AraC family transcriptional regulator</fullName>
    </submittedName>
</protein>
<keyword evidence="2" id="KW-0804">Transcription</keyword>
<evidence type="ECO:0000313" key="6">
    <source>
        <dbReference type="Proteomes" id="UP000295985"/>
    </source>
</evidence>
<dbReference type="GO" id="GO:0043565">
    <property type="term" value="F:sequence-specific DNA binding"/>
    <property type="evidence" value="ECO:0007669"/>
    <property type="project" value="InterPro"/>
</dbReference>
<dbReference type="PANTHER" id="PTHR47893:SF1">
    <property type="entry name" value="REGULATORY PROTEIN PCHR"/>
    <property type="match status" value="1"/>
</dbReference>
<evidence type="ECO:0000256" key="2">
    <source>
        <dbReference type="ARBA" id="ARBA00023163"/>
    </source>
</evidence>
<gene>
    <name evidence="4" type="ORF">DDT54_10785</name>
    <name evidence="5" type="ORF">EH206_14180</name>
</gene>
<dbReference type="Gene3D" id="1.10.10.60">
    <property type="entry name" value="Homeodomain-like"/>
    <property type="match status" value="1"/>
</dbReference>
<keyword evidence="7" id="KW-1185">Reference proteome</keyword>
<dbReference type="InterPro" id="IPR018060">
    <property type="entry name" value="HTH_AraC"/>
</dbReference>
<keyword evidence="1" id="KW-0805">Transcription regulation</keyword>
<dbReference type="PANTHER" id="PTHR47893">
    <property type="entry name" value="REGULATORY PROTEIN PCHR"/>
    <property type="match status" value="1"/>
</dbReference>
<name>A0A2U1UQT6_9GAMM</name>
<evidence type="ECO:0000313" key="5">
    <source>
        <dbReference type="EMBL" id="QCR05231.1"/>
    </source>
</evidence>
<evidence type="ECO:0000259" key="3">
    <source>
        <dbReference type="PROSITE" id="PS01124"/>
    </source>
</evidence>
<reference evidence="5 7" key="2">
    <citation type="submission" date="2018-11" db="EMBL/GenBank/DDBJ databases">
        <title>Genome sequences of Brenneria nigrifluens and Brenneria rubrifaciens.</title>
        <authorList>
            <person name="Poret-Peterson A.T."/>
            <person name="McClean A.E."/>
            <person name="Kluepfel D.A."/>
        </authorList>
    </citation>
    <scope>NUCLEOTIDE SEQUENCE [LARGE SCALE GENOMIC DNA]</scope>
    <source>
        <strain evidence="5 7">ATCC 13028</strain>
    </source>
</reference>
<dbReference type="OrthoDB" id="9809338at2"/>
<dbReference type="EMBL" id="CP034036">
    <property type="protein sequence ID" value="QCR05231.1"/>
    <property type="molecule type" value="Genomic_DNA"/>
</dbReference>
<sequence length="338" mass="37898">MPTYGLRHRQTRRTASPLEQYSGCYSAHHAHFIESDCASCPLQCAAGKQKIYLVQRALGEGWTDMHEFDNGIMVGRRCCRLTHPLENEHPTLPDSVSLSFMVSGQIGHGVANYPSLTASAGDILLRTAPGVLRRSVPVGCLLSGVSIDIPRDMFLTLQEQGVDISFLHRHGSYAVLRPTAQMADGLCRLCRRVLNLQVNNSLLARLELESLTIEILLRFLTTCADAAPDGANALPQRWQRALNEVLEILHAEWNQPLTIAQLARRAGINECYLKKLFRERTGQGIAGYLRRLRMQRAREMIDSGRYTVQHVAQQCGYACASRFTQAFQREYGYSPSRQ</sequence>
<evidence type="ECO:0000313" key="7">
    <source>
        <dbReference type="Proteomes" id="UP000303847"/>
    </source>
</evidence>
<dbReference type="InterPro" id="IPR053142">
    <property type="entry name" value="PchR_regulatory_protein"/>
</dbReference>
<dbReference type="PROSITE" id="PS01124">
    <property type="entry name" value="HTH_ARAC_FAMILY_2"/>
    <property type="match status" value="1"/>
</dbReference>
<evidence type="ECO:0000256" key="1">
    <source>
        <dbReference type="ARBA" id="ARBA00023015"/>
    </source>
</evidence>
<proteinExistence type="predicted"/>
<dbReference type="RefSeq" id="WP_009113505.1">
    <property type="nucleotide sequence ID" value="NZ_CP034036.1"/>
</dbReference>
<dbReference type="Proteomes" id="UP000295985">
    <property type="component" value="Unassembled WGS sequence"/>
</dbReference>
<dbReference type="SMART" id="SM00342">
    <property type="entry name" value="HTH_ARAC"/>
    <property type="match status" value="1"/>
</dbReference>